<dbReference type="Pfam" id="PF12850">
    <property type="entry name" value="Metallophos_2"/>
    <property type="match status" value="1"/>
</dbReference>
<dbReference type="GO" id="GO:0046872">
    <property type="term" value="F:metal ion binding"/>
    <property type="evidence" value="ECO:0007669"/>
    <property type="project" value="UniProtKB-KW"/>
</dbReference>
<dbReference type="EMBL" id="CP000853">
    <property type="protein sequence ID" value="ABW18121.1"/>
    <property type="molecule type" value="Genomic_DNA"/>
</dbReference>
<dbReference type="AlphaFoldDB" id="A8MLK7"/>
<evidence type="ECO:0000256" key="2">
    <source>
        <dbReference type="RuleBase" id="RU362039"/>
    </source>
</evidence>
<sequence>MKIGIISDSHEGRYYIDLVMAQLKEVDLIIHAGDGYQDTKYIEHRYGIKTLGVKGNCDLEGPEQRLETIENKRIFIAHGDRYGVVSNMDRIFYAAKEFEADIAIFGHTHVPFYMVEEGIVLMNPGSITLPRGDSQRSYCILTLAKDIKVEFMKI</sequence>
<feature type="domain" description="Calcineurin-like phosphoesterase" evidence="3">
    <location>
        <begin position="1"/>
        <end position="145"/>
    </location>
</feature>
<dbReference type="OrthoDB" id="9800565at2"/>
<evidence type="ECO:0000313" key="4">
    <source>
        <dbReference type="EMBL" id="ABW18121.1"/>
    </source>
</evidence>
<comment type="cofactor">
    <cofactor evidence="2">
        <name>a divalent metal cation</name>
        <dbReference type="ChEBI" id="CHEBI:60240"/>
    </cofactor>
</comment>
<dbReference type="HOGENOM" id="CLU_063749_2_0_9"/>
<keyword evidence="5" id="KW-1185">Reference proteome</keyword>
<dbReference type="CDD" id="cd00841">
    <property type="entry name" value="MPP_YfcE"/>
    <property type="match status" value="1"/>
</dbReference>
<dbReference type="InterPro" id="IPR024654">
    <property type="entry name" value="Calcineurin-like_PHP_lpxH"/>
</dbReference>
<dbReference type="InterPro" id="IPR000979">
    <property type="entry name" value="Phosphodiesterase_MJ0936/Vps29"/>
</dbReference>
<protein>
    <recommendedName>
        <fullName evidence="2">Phosphoesterase</fullName>
        <ecNumber evidence="2">3.1.4.-</ecNumber>
    </recommendedName>
</protein>
<dbReference type="GO" id="GO:0016787">
    <property type="term" value="F:hydrolase activity"/>
    <property type="evidence" value="ECO:0007669"/>
    <property type="project" value="UniProtKB-UniRule"/>
</dbReference>
<dbReference type="Gene3D" id="3.60.21.10">
    <property type="match status" value="1"/>
</dbReference>
<dbReference type="NCBIfam" id="TIGR00040">
    <property type="entry name" value="yfcE"/>
    <property type="match status" value="1"/>
</dbReference>
<evidence type="ECO:0000313" key="5">
    <source>
        <dbReference type="Proteomes" id="UP000000269"/>
    </source>
</evidence>
<evidence type="ECO:0000259" key="3">
    <source>
        <dbReference type="Pfam" id="PF12850"/>
    </source>
</evidence>
<dbReference type="Proteomes" id="UP000000269">
    <property type="component" value="Chromosome"/>
</dbReference>
<dbReference type="KEGG" id="aoe:Clos_0559"/>
<keyword evidence="2" id="KW-0479">Metal-binding</keyword>
<gene>
    <name evidence="4" type="ordered locus">Clos_0559</name>
</gene>
<dbReference type="STRING" id="350688.Clos_0559"/>
<evidence type="ECO:0000256" key="1">
    <source>
        <dbReference type="ARBA" id="ARBA00008950"/>
    </source>
</evidence>
<dbReference type="PANTHER" id="PTHR11124">
    <property type="entry name" value="VACUOLAR SORTING PROTEIN VPS29"/>
    <property type="match status" value="1"/>
</dbReference>
<name>A8MLK7_ALKOO</name>
<reference evidence="5" key="1">
    <citation type="submission" date="2007-10" db="EMBL/GenBank/DDBJ databases">
        <title>Complete genome of Alkaliphilus oremlandii OhILAs.</title>
        <authorList>
            <person name="Copeland A."/>
            <person name="Lucas S."/>
            <person name="Lapidus A."/>
            <person name="Barry K."/>
            <person name="Detter J.C."/>
            <person name="Glavina del Rio T."/>
            <person name="Hammon N."/>
            <person name="Israni S."/>
            <person name="Dalin E."/>
            <person name="Tice H."/>
            <person name="Pitluck S."/>
            <person name="Chain P."/>
            <person name="Malfatti S."/>
            <person name="Shin M."/>
            <person name="Vergez L."/>
            <person name="Schmutz J."/>
            <person name="Larimer F."/>
            <person name="Land M."/>
            <person name="Hauser L."/>
            <person name="Kyrpides N."/>
            <person name="Mikhailova N."/>
            <person name="Stolz J.F."/>
            <person name="Dawson A."/>
            <person name="Fisher E."/>
            <person name="Crable B."/>
            <person name="Perera E."/>
            <person name="Lisak J."/>
            <person name="Ranganathan M."/>
            <person name="Basu P."/>
            <person name="Richardson P."/>
        </authorList>
    </citation>
    <scope>NUCLEOTIDE SEQUENCE [LARGE SCALE GENOMIC DNA]</scope>
    <source>
        <strain evidence="5">OhILAs</strain>
    </source>
</reference>
<dbReference type="InterPro" id="IPR041802">
    <property type="entry name" value="MPP_YfcE"/>
</dbReference>
<accession>A8MLK7</accession>
<organism evidence="4 5">
    <name type="scientific">Alkaliphilus oremlandii (strain OhILAs)</name>
    <name type="common">Clostridium oremlandii (strain OhILAs)</name>
    <dbReference type="NCBI Taxonomy" id="350688"/>
    <lineage>
        <taxon>Bacteria</taxon>
        <taxon>Bacillati</taxon>
        <taxon>Bacillota</taxon>
        <taxon>Clostridia</taxon>
        <taxon>Peptostreptococcales</taxon>
        <taxon>Natronincolaceae</taxon>
        <taxon>Alkaliphilus</taxon>
    </lineage>
</organism>
<proteinExistence type="inferred from homology"/>
<dbReference type="RefSeq" id="WP_012158435.1">
    <property type="nucleotide sequence ID" value="NC_009922.1"/>
</dbReference>
<dbReference type="SUPFAM" id="SSF56300">
    <property type="entry name" value="Metallo-dependent phosphatases"/>
    <property type="match status" value="1"/>
</dbReference>
<comment type="similarity">
    <text evidence="1 2">Belongs to the metallophosphoesterase superfamily. YfcE family.</text>
</comment>
<dbReference type="InterPro" id="IPR029052">
    <property type="entry name" value="Metallo-depent_PP-like"/>
</dbReference>
<dbReference type="EC" id="3.1.4.-" evidence="2"/>
<dbReference type="eggNOG" id="COG0622">
    <property type="taxonomic scope" value="Bacteria"/>
</dbReference>